<dbReference type="KEGG" id="mlr:MELLADRAFT_109953"/>
<proteinExistence type="predicted"/>
<protein>
    <submittedName>
        <fullName evidence="1">Uncharacterized protein</fullName>
    </submittedName>
</protein>
<dbReference type="AlphaFoldDB" id="F4RY60"/>
<gene>
    <name evidence="1" type="ORF">MELLADRAFT_109953</name>
</gene>
<evidence type="ECO:0000313" key="2">
    <source>
        <dbReference type="Proteomes" id="UP000001072"/>
    </source>
</evidence>
<name>F4RY60_MELLP</name>
<accession>F4RY60</accession>
<sequence length="120" mass="13057">MVGVSKHALIPPAGLLYLTIKIGNKKRKRIRTADLTATPAVPLARGANTHLRCFANPSIAGFNCLDALARKGIRPESRDGVSAEKRSVHCAKCSPNEKQGPGQRRAITTRETNVEKVKWC</sequence>
<evidence type="ECO:0000313" key="1">
    <source>
        <dbReference type="EMBL" id="EGG02626.1"/>
    </source>
</evidence>
<dbReference type="VEuPathDB" id="FungiDB:MELLADRAFT_109953"/>
<dbReference type="Proteomes" id="UP000001072">
    <property type="component" value="Unassembled WGS sequence"/>
</dbReference>
<keyword evidence="2" id="KW-1185">Reference proteome</keyword>
<dbReference type="EMBL" id="GL883129">
    <property type="protein sequence ID" value="EGG02626.1"/>
    <property type="molecule type" value="Genomic_DNA"/>
</dbReference>
<reference evidence="2" key="1">
    <citation type="journal article" date="2011" name="Proc. Natl. Acad. Sci. U.S.A.">
        <title>Obligate biotrophy features unraveled by the genomic analysis of rust fungi.</title>
        <authorList>
            <person name="Duplessis S."/>
            <person name="Cuomo C.A."/>
            <person name="Lin Y.-C."/>
            <person name="Aerts A."/>
            <person name="Tisserant E."/>
            <person name="Veneault-Fourrey C."/>
            <person name="Joly D.L."/>
            <person name="Hacquard S."/>
            <person name="Amselem J."/>
            <person name="Cantarel B.L."/>
            <person name="Chiu R."/>
            <person name="Coutinho P.M."/>
            <person name="Feau N."/>
            <person name="Field M."/>
            <person name="Frey P."/>
            <person name="Gelhaye E."/>
            <person name="Goldberg J."/>
            <person name="Grabherr M.G."/>
            <person name="Kodira C.D."/>
            <person name="Kohler A."/>
            <person name="Kuees U."/>
            <person name="Lindquist E.A."/>
            <person name="Lucas S.M."/>
            <person name="Mago R."/>
            <person name="Mauceli E."/>
            <person name="Morin E."/>
            <person name="Murat C."/>
            <person name="Pangilinan J.L."/>
            <person name="Park R."/>
            <person name="Pearson M."/>
            <person name="Quesneville H."/>
            <person name="Rouhier N."/>
            <person name="Sakthikumar S."/>
            <person name="Salamov A.A."/>
            <person name="Schmutz J."/>
            <person name="Selles B."/>
            <person name="Shapiro H."/>
            <person name="Tanguay P."/>
            <person name="Tuskan G.A."/>
            <person name="Henrissat B."/>
            <person name="Van de Peer Y."/>
            <person name="Rouze P."/>
            <person name="Ellis J.G."/>
            <person name="Dodds P.N."/>
            <person name="Schein J.E."/>
            <person name="Zhong S."/>
            <person name="Hamelin R.C."/>
            <person name="Grigoriev I.V."/>
            <person name="Szabo L.J."/>
            <person name="Martin F."/>
        </authorList>
    </citation>
    <scope>NUCLEOTIDE SEQUENCE [LARGE SCALE GENOMIC DNA]</scope>
    <source>
        <strain evidence="2">98AG31 / pathotype 3-4-7</strain>
    </source>
</reference>
<dbReference type="RefSeq" id="XP_007414028.1">
    <property type="nucleotide sequence ID" value="XM_007413966.1"/>
</dbReference>
<dbReference type="HOGENOM" id="CLU_2050151_0_0_1"/>
<dbReference type="InParanoid" id="F4RY60"/>
<organism evidence="2">
    <name type="scientific">Melampsora larici-populina (strain 98AG31 / pathotype 3-4-7)</name>
    <name type="common">Poplar leaf rust fungus</name>
    <dbReference type="NCBI Taxonomy" id="747676"/>
    <lineage>
        <taxon>Eukaryota</taxon>
        <taxon>Fungi</taxon>
        <taxon>Dikarya</taxon>
        <taxon>Basidiomycota</taxon>
        <taxon>Pucciniomycotina</taxon>
        <taxon>Pucciniomycetes</taxon>
        <taxon>Pucciniales</taxon>
        <taxon>Melampsoraceae</taxon>
        <taxon>Melampsora</taxon>
    </lineage>
</organism>
<dbReference type="GeneID" id="18923920"/>